<reference evidence="2 3" key="1">
    <citation type="journal article" date="2005" name="Int. J. Syst. Evol. Microbiol.">
        <title>Bacillus litoralis sp. nov., isolated from a tidal flat of the Yellow Sea in Korea.</title>
        <authorList>
            <person name="Yoon J.H."/>
            <person name="Oh T.K."/>
        </authorList>
    </citation>
    <scope>NUCLEOTIDE SEQUENCE [LARGE SCALE GENOMIC DNA]</scope>
    <source>
        <strain evidence="2 3">SW-211</strain>
    </source>
</reference>
<sequence>MTIKIRFSKESDFEQLIDIDHKVWNMKTTPTIIKWDSLNEFSEKNPEGSQLVAILEERVVGYLGFHYPTPLKTNQHVLEIDIAVDQHYQGKGIGSKLLDELMKMAKDKNIHKLALRVLSSNEGAIDFYKKCGFIEQGRLVKEFLIDGEFVDDLLMYKLVE</sequence>
<dbReference type="EMBL" id="VOQF01000007">
    <property type="protein sequence ID" value="TXC90286.1"/>
    <property type="molecule type" value="Genomic_DNA"/>
</dbReference>
<keyword evidence="2" id="KW-0808">Transferase</keyword>
<dbReference type="Proteomes" id="UP000321363">
    <property type="component" value="Unassembled WGS sequence"/>
</dbReference>
<dbReference type="InterPro" id="IPR016181">
    <property type="entry name" value="Acyl_CoA_acyltransferase"/>
</dbReference>
<dbReference type="Pfam" id="PF00583">
    <property type="entry name" value="Acetyltransf_1"/>
    <property type="match status" value="1"/>
</dbReference>
<dbReference type="SUPFAM" id="SSF55729">
    <property type="entry name" value="Acyl-CoA N-acyltransferases (Nat)"/>
    <property type="match status" value="1"/>
</dbReference>
<evidence type="ECO:0000313" key="2">
    <source>
        <dbReference type="EMBL" id="TXC90286.1"/>
    </source>
</evidence>
<organism evidence="2 3">
    <name type="scientific">Metabacillus litoralis</name>
    <dbReference type="NCBI Taxonomy" id="152268"/>
    <lineage>
        <taxon>Bacteria</taxon>
        <taxon>Bacillati</taxon>
        <taxon>Bacillota</taxon>
        <taxon>Bacilli</taxon>
        <taxon>Bacillales</taxon>
        <taxon>Bacillaceae</taxon>
        <taxon>Metabacillus</taxon>
    </lineage>
</organism>
<dbReference type="RefSeq" id="WP_146949387.1">
    <property type="nucleotide sequence ID" value="NZ_VOQF01000007.1"/>
</dbReference>
<dbReference type="PANTHER" id="PTHR43072">
    <property type="entry name" value="N-ACETYLTRANSFERASE"/>
    <property type="match status" value="1"/>
</dbReference>
<keyword evidence="3" id="KW-1185">Reference proteome</keyword>
<accession>A0A5C6W022</accession>
<dbReference type="InterPro" id="IPR000182">
    <property type="entry name" value="GNAT_dom"/>
</dbReference>
<dbReference type="AlphaFoldDB" id="A0A5C6W022"/>
<evidence type="ECO:0000313" key="3">
    <source>
        <dbReference type="Proteomes" id="UP000321363"/>
    </source>
</evidence>
<gene>
    <name evidence="2" type="ORF">FS935_14630</name>
</gene>
<dbReference type="Gene3D" id="3.40.630.30">
    <property type="match status" value="1"/>
</dbReference>
<comment type="caution">
    <text evidence="2">The sequence shown here is derived from an EMBL/GenBank/DDBJ whole genome shotgun (WGS) entry which is preliminary data.</text>
</comment>
<dbReference type="GO" id="GO:0016747">
    <property type="term" value="F:acyltransferase activity, transferring groups other than amino-acyl groups"/>
    <property type="evidence" value="ECO:0007669"/>
    <property type="project" value="InterPro"/>
</dbReference>
<feature type="domain" description="N-acetyltransferase" evidence="1">
    <location>
        <begin position="3"/>
        <end position="160"/>
    </location>
</feature>
<dbReference type="PROSITE" id="PS51186">
    <property type="entry name" value="GNAT"/>
    <property type="match status" value="1"/>
</dbReference>
<proteinExistence type="predicted"/>
<evidence type="ECO:0000259" key="1">
    <source>
        <dbReference type="PROSITE" id="PS51186"/>
    </source>
</evidence>
<protein>
    <submittedName>
        <fullName evidence="2">GNAT family N-acetyltransferase</fullName>
    </submittedName>
</protein>
<name>A0A5C6W022_9BACI</name>
<dbReference type="OrthoDB" id="9802340at2"/>
<dbReference type="CDD" id="cd04301">
    <property type="entry name" value="NAT_SF"/>
    <property type="match status" value="1"/>
</dbReference>